<accession>A0A1L7D4Q0</accession>
<proteinExistence type="predicted"/>
<dbReference type="RefSeq" id="WP_075734861.1">
    <property type="nucleotide sequence ID" value="NZ_CP009249.1"/>
</dbReference>
<dbReference type="STRING" id="161895.CPHO_08335"/>
<evidence type="ECO:0000313" key="1">
    <source>
        <dbReference type="EMBL" id="APT92892.1"/>
    </source>
</evidence>
<evidence type="ECO:0000313" key="2">
    <source>
        <dbReference type="Proteomes" id="UP000185491"/>
    </source>
</evidence>
<keyword evidence="2" id="KW-1185">Reference proteome</keyword>
<dbReference type="Proteomes" id="UP000185491">
    <property type="component" value="Chromosome"/>
</dbReference>
<dbReference type="OrthoDB" id="4425245at2"/>
<dbReference type="EMBL" id="CP009249">
    <property type="protein sequence ID" value="APT92892.1"/>
    <property type="molecule type" value="Genomic_DNA"/>
</dbReference>
<organism evidence="1 2">
    <name type="scientific">Corynebacterium phocae</name>
    <dbReference type="NCBI Taxonomy" id="161895"/>
    <lineage>
        <taxon>Bacteria</taxon>
        <taxon>Bacillati</taxon>
        <taxon>Actinomycetota</taxon>
        <taxon>Actinomycetes</taxon>
        <taxon>Mycobacteriales</taxon>
        <taxon>Corynebacteriaceae</taxon>
        <taxon>Corynebacterium</taxon>
    </lineage>
</organism>
<protein>
    <recommendedName>
        <fullName evidence="3">Phage protein</fullName>
    </recommendedName>
</protein>
<dbReference type="KEGG" id="cpho:CPHO_08335"/>
<name>A0A1L7D4Q0_9CORY</name>
<evidence type="ECO:0008006" key="3">
    <source>
        <dbReference type="Google" id="ProtNLM"/>
    </source>
</evidence>
<sequence length="116" mass="12609">MQPNRFAKLRSRIWDTHSVLVEGETKRSAFGTTHGNATEVKASVTVSERVVKDLHGNDVLVAATIRWAPSGPIPHVGDKITLPEYFPVKGRREVITSGLVVSGTGLTPDHVEVTVK</sequence>
<reference evidence="1 2" key="1">
    <citation type="submission" date="2014-08" db="EMBL/GenBank/DDBJ databases">
        <title>Complete genome sequence of Corynebacterium phocae M408/89/1(T)(=DSM 44612(T)), isolated from the common seal (Phoca vitulina).</title>
        <authorList>
            <person name="Ruckert C."/>
            <person name="Albersmeier A."/>
            <person name="Winkler A."/>
            <person name="Kalinowski J."/>
        </authorList>
    </citation>
    <scope>NUCLEOTIDE SEQUENCE [LARGE SCALE GENOMIC DNA]</scope>
    <source>
        <strain evidence="1 2">M408/89/1</strain>
    </source>
</reference>
<dbReference type="AlphaFoldDB" id="A0A1L7D4Q0"/>
<gene>
    <name evidence="1" type="ORF">CPHO_08335</name>
</gene>